<dbReference type="SUPFAM" id="SSF103473">
    <property type="entry name" value="MFS general substrate transporter"/>
    <property type="match status" value="1"/>
</dbReference>
<dbReference type="EMBL" id="FNQN01000001">
    <property type="protein sequence ID" value="SDZ83788.1"/>
    <property type="molecule type" value="Genomic_DNA"/>
</dbReference>
<feature type="transmembrane region" description="Helical" evidence="4">
    <location>
        <begin position="290"/>
        <end position="306"/>
    </location>
</feature>
<name>A0A1H3WC07_9BACT</name>
<evidence type="ECO:0000256" key="3">
    <source>
        <dbReference type="ARBA" id="ARBA00023136"/>
    </source>
</evidence>
<evidence type="ECO:0000256" key="2">
    <source>
        <dbReference type="ARBA" id="ARBA00022989"/>
    </source>
</evidence>
<feature type="transmembrane region" description="Helical" evidence="4">
    <location>
        <begin position="312"/>
        <end position="337"/>
    </location>
</feature>
<feature type="domain" description="Major facilitator superfamily (MFS) profile" evidence="5">
    <location>
        <begin position="11"/>
        <end position="404"/>
    </location>
</feature>
<keyword evidence="1 4" id="KW-0812">Transmembrane</keyword>
<evidence type="ECO:0000313" key="6">
    <source>
        <dbReference type="EMBL" id="SDZ83788.1"/>
    </source>
</evidence>
<dbReference type="InterPro" id="IPR036259">
    <property type="entry name" value="MFS_trans_sf"/>
</dbReference>
<keyword evidence="3 4" id="KW-0472">Membrane</keyword>
<feature type="transmembrane region" description="Helical" evidence="4">
    <location>
        <begin position="264"/>
        <end position="283"/>
    </location>
</feature>
<evidence type="ECO:0000256" key="4">
    <source>
        <dbReference type="SAM" id="Phobius"/>
    </source>
</evidence>
<evidence type="ECO:0000313" key="7">
    <source>
        <dbReference type="Proteomes" id="UP000199409"/>
    </source>
</evidence>
<organism evidence="6 7">
    <name type="scientific">Desulfuromusa kysingii</name>
    <dbReference type="NCBI Taxonomy" id="37625"/>
    <lineage>
        <taxon>Bacteria</taxon>
        <taxon>Pseudomonadati</taxon>
        <taxon>Thermodesulfobacteriota</taxon>
        <taxon>Desulfuromonadia</taxon>
        <taxon>Desulfuromonadales</taxon>
        <taxon>Geopsychrobacteraceae</taxon>
        <taxon>Desulfuromusa</taxon>
    </lineage>
</organism>
<feature type="transmembrane region" description="Helical" evidence="4">
    <location>
        <begin position="349"/>
        <end position="372"/>
    </location>
</feature>
<dbReference type="InterPro" id="IPR020846">
    <property type="entry name" value="MFS_dom"/>
</dbReference>
<reference evidence="6 7" key="1">
    <citation type="submission" date="2016-10" db="EMBL/GenBank/DDBJ databases">
        <authorList>
            <person name="de Groot N.N."/>
        </authorList>
    </citation>
    <scope>NUCLEOTIDE SEQUENCE [LARGE SCALE GENOMIC DNA]</scope>
    <source>
        <strain evidence="6 7">DSM 7343</strain>
    </source>
</reference>
<feature type="transmembrane region" description="Helical" evidence="4">
    <location>
        <begin position="136"/>
        <end position="158"/>
    </location>
</feature>
<dbReference type="PROSITE" id="PS50850">
    <property type="entry name" value="MFS"/>
    <property type="match status" value="1"/>
</dbReference>
<keyword evidence="7" id="KW-1185">Reference proteome</keyword>
<feature type="transmembrane region" description="Helical" evidence="4">
    <location>
        <begin position="224"/>
        <end position="244"/>
    </location>
</feature>
<dbReference type="PROSITE" id="PS51257">
    <property type="entry name" value="PROKAR_LIPOPROTEIN"/>
    <property type="match status" value="1"/>
</dbReference>
<dbReference type="Pfam" id="PF06779">
    <property type="entry name" value="MFS_4"/>
    <property type="match status" value="1"/>
</dbReference>
<dbReference type="PANTHER" id="PTHR23537:SF1">
    <property type="entry name" value="SUGAR TRANSPORTER"/>
    <property type="match status" value="1"/>
</dbReference>
<dbReference type="GO" id="GO:0005886">
    <property type="term" value="C:plasma membrane"/>
    <property type="evidence" value="ECO:0007669"/>
    <property type="project" value="TreeGrafter"/>
</dbReference>
<sequence length="405" mass="43127">MKKLPFHYGWLIVFTGTLTLFSCLGLARFAFGMLLPSMGAGLELAYDQMGYLGTGNFSGYLFAVAITPTVLNKLRPRTTISVGLFLVATTLAGMSQANFFWQLLLLYVLTGVGSGLANISTMVLIAHWFRREKRGLAAGLMVFGNGLGIIFSGLMVPLLNQNYAHNGWRVSWLLLAGITFSISLLAAFLVRNEPESLGLDPVGSKTPFSGEELRYSGSTKSSRVLISLGLLYMAFGATYMVYGTFVVTSMVEEYGFSEVVAGRFWSWVGFFSLFSGVVFGTLSDRLGRKSGLIIVFAVQTLAYLLAGSGLGAAALLLSVFLYGIAVWAVPAIMTAAVGDYLGVTKAAAGFSFITFFFAAGQTIGPAIAGMLAEHSGSFSPAFLLSALITGVAILFALSLPQPAES</sequence>
<dbReference type="Proteomes" id="UP000199409">
    <property type="component" value="Unassembled WGS sequence"/>
</dbReference>
<dbReference type="InterPro" id="IPR010645">
    <property type="entry name" value="MFS_4"/>
</dbReference>
<feature type="transmembrane region" description="Helical" evidence="4">
    <location>
        <begin position="107"/>
        <end position="129"/>
    </location>
</feature>
<feature type="transmembrane region" description="Helical" evidence="4">
    <location>
        <begin position="170"/>
        <end position="190"/>
    </location>
</feature>
<gene>
    <name evidence="6" type="ORF">SAMN05660420_00553</name>
</gene>
<dbReference type="STRING" id="37625.SAMN05660420_00553"/>
<keyword evidence="2 4" id="KW-1133">Transmembrane helix</keyword>
<feature type="transmembrane region" description="Helical" evidence="4">
    <location>
        <begin position="83"/>
        <end position="101"/>
    </location>
</feature>
<protein>
    <submittedName>
        <fullName evidence="6">Sugar phosphate permease</fullName>
    </submittedName>
</protein>
<evidence type="ECO:0000259" key="5">
    <source>
        <dbReference type="PROSITE" id="PS50850"/>
    </source>
</evidence>
<evidence type="ECO:0000256" key="1">
    <source>
        <dbReference type="ARBA" id="ARBA00022692"/>
    </source>
</evidence>
<dbReference type="Gene3D" id="1.20.1250.20">
    <property type="entry name" value="MFS general substrate transporter like domains"/>
    <property type="match status" value="2"/>
</dbReference>
<dbReference type="PANTHER" id="PTHR23537">
    <property type="match status" value="1"/>
</dbReference>
<dbReference type="GO" id="GO:0022857">
    <property type="term" value="F:transmembrane transporter activity"/>
    <property type="evidence" value="ECO:0007669"/>
    <property type="project" value="InterPro"/>
</dbReference>
<accession>A0A1H3WC07</accession>
<dbReference type="AlphaFoldDB" id="A0A1H3WC07"/>
<proteinExistence type="predicted"/>
<feature type="transmembrane region" description="Helical" evidence="4">
    <location>
        <begin position="51"/>
        <end position="71"/>
    </location>
</feature>
<feature type="transmembrane region" description="Helical" evidence="4">
    <location>
        <begin position="378"/>
        <end position="399"/>
    </location>
</feature>
<feature type="transmembrane region" description="Helical" evidence="4">
    <location>
        <begin position="7"/>
        <end position="31"/>
    </location>
</feature>